<organism evidence="2 3">
    <name type="scientific">Actinocatenispora rupis</name>
    <dbReference type="NCBI Taxonomy" id="519421"/>
    <lineage>
        <taxon>Bacteria</taxon>
        <taxon>Bacillati</taxon>
        <taxon>Actinomycetota</taxon>
        <taxon>Actinomycetes</taxon>
        <taxon>Micromonosporales</taxon>
        <taxon>Micromonosporaceae</taxon>
        <taxon>Actinocatenispora</taxon>
    </lineage>
</organism>
<evidence type="ECO:0000313" key="3">
    <source>
        <dbReference type="Proteomes" id="UP000612808"/>
    </source>
</evidence>
<dbReference type="RefSeq" id="WP_203659468.1">
    <property type="nucleotide sequence ID" value="NZ_BAAAZM010000008.1"/>
</dbReference>
<dbReference type="CDD" id="cd06193">
    <property type="entry name" value="siderophore_interacting"/>
    <property type="match status" value="1"/>
</dbReference>
<sequence length="270" mass="29563">MPEKAGRGRTTRLTVLRTEWLTPHLVRIVAGGPELAEFTPNAYSDQYVKIIFRRPGVDYPEPFDMASAREQLPREQWPVLRTYTVRRCTDDELVLDFVYHGEEGLAGPWAAGLKPGDEVLFLGPGGAYAPDQAADWHLLVGDEAALPAIAAALERVPAGVPAWAFVEVAGPDEELPLDTGDATTVRWLHRGTGDTLPAAVRALDLPTGRGQVFVHGEAGMVKELRGHLFGTLGLDRDQVSISGYWRRGMDDEAFRVAKRAEREAEENGAA</sequence>
<accession>A0A8J3NDI1</accession>
<keyword evidence="3" id="KW-1185">Reference proteome</keyword>
<protein>
    <submittedName>
        <fullName evidence="2">Siderophore-interacting protein</fullName>
    </submittedName>
</protein>
<dbReference type="PANTHER" id="PTHR30157:SF0">
    <property type="entry name" value="NADPH-DEPENDENT FERRIC-CHELATE REDUCTASE"/>
    <property type="match status" value="1"/>
</dbReference>
<dbReference type="PANTHER" id="PTHR30157">
    <property type="entry name" value="FERRIC REDUCTASE, NADPH-DEPENDENT"/>
    <property type="match status" value="1"/>
</dbReference>
<evidence type="ECO:0000259" key="1">
    <source>
        <dbReference type="PROSITE" id="PS51384"/>
    </source>
</evidence>
<dbReference type="InterPro" id="IPR017938">
    <property type="entry name" value="Riboflavin_synthase-like_b-brl"/>
</dbReference>
<dbReference type="FunFam" id="2.40.30.10:FF:000131">
    <property type="entry name" value="NADPH-dependent ferric siderophore reductase"/>
    <property type="match status" value="1"/>
</dbReference>
<evidence type="ECO:0000313" key="2">
    <source>
        <dbReference type="EMBL" id="GID12950.1"/>
    </source>
</evidence>
<feature type="domain" description="FAD-binding FR-type" evidence="1">
    <location>
        <begin position="8"/>
        <end position="131"/>
    </location>
</feature>
<dbReference type="AlphaFoldDB" id="A0A8J3NDI1"/>
<dbReference type="InterPro" id="IPR039261">
    <property type="entry name" value="FNR_nucleotide-bd"/>
</dbReference>
<dbReference type="Gene3D" id="2.40.30.10">
    <property type="entry name" value="Translation factors"/>
    <property type="match status" value="1"/>
</dbReference>
<dbReference type="GO" id="GO:0016491">
    <property type="term" value="F:oxidoreductase activity"/>
    <property type="evidence" value="ECO:0007669"/>
    <property type="project" value="InterPro"/>
</dbReference>
<dbReference type="Proteomes" id="UP000612808">
    <property type="component" value="Unassembled WGS sequence"/>
</dbReference>
<comment type="caution">
    <text evidence="2">The sequence shown here is derived from an EMBL/GenBank/DDBJ whole genome shotgun (WGS) entry which is preliminary data.</text>
</comment>
<dbReference type="InterPro" id="IPR039374">
    <property type="entry name" value="SIP_fam"/>
</dbReference>
<name>A0A8J3NDI1_9ACTN</name>
<dbReference type="InterPro" id="IPR017927">
    <property type="entry name" value="FAD-bd_FR_type"/>
</dbReference>
<dbReference type="EMBL" id="BOMB01000021">
    <property type="protein sequence ID" value="GID12950.1"/>
    <property type="molecule type" value="Genomic_DNA"/>
</dbReference>
<dbReference type="Pfam" id="PF04954">
    <property type="entry name" value="SIP"/>
    <property type="match status" value="1"/>
</dbReference>
<proteinExistence type="predicted"/>
<dbReference type="SUPFAM" id="SSF63380">
    <property type="entry name" value="Riboflavin synthase domain-like"/>
    <property type="match status" value="1"/>
</dbReference>
<gene>
    <name evidence="2" type="ORF">Aru02nite_38390</name>
</gene>
<dbReference type="InterPro" id="IPR007037">
    <property type="entry name" value="SIP_rossman_dom"/>
</dbReference>
<dbReference type="InterPro" id="IPR013113">
    <property type="entry name" value="SIP_FAD-bd"/>
</dbReference>
<reference evidence="2" key="1">
    <citation type="submission" date="2021-01" db="EMBL/GenBank/DDBJ databases">
        <title>Whole genome shotgun sequence of Actinocatenispora rupis NBRC 107355.</title>
        <authorList>
            <person name="Komaki H."/>
            <person name="Tamura T."/>
        </authorList>
    </citation>
    <scope>NUCLEOTIDE SEQUENCE</scope>
    <source>
        <strain evidence="2">NBRC 107355</strain>
    </source>
</reference>
<dbReference type="PROSITE" id="PS51384">
    <property type="entry name" value="FAD_FR"/>
    <property type="match status" value="1"/>
</dbReference>
<dbReference type="Gene3D" id="3.40.50.80">
    <property type="entry name" value="Nucleotide-binding domain of ferredoxin-NADP reductase (FNR) module"/>
    <property type="match status" value="1"/>
</dbReference>
<dbReference type="Pfam" id="PF08021">
    <property type="entry name" value="FAD_binding_9"/>
    <property type="match status" value="1"/>
</dbReference>